<sequence>MSRADADEDESKAKRALRTVTPSYSGRPNVEMDVIGWSILLGMILVLLPMLPFLVALWLLGKLLDALTRSPGTE</sequence>
<keyword evidence="1" id="KW-1133">Transmembrane helix</keyword>
<dbReference type="AlphaFoldDB" id="A0ABD5NYM5"/>
<comment type="caution">
    <text evidence="2">The sequence shown here is derived from an EMBL/GenBank/DDBJ whole genome shotgun (WGS) entry which is preliminary data.</text>
</comment>
<protein>
    <recommendedName>
        <fullName evidence="4">DUF4342 domain-containing protein</fullName>
    </recommendedName>
</protein>
<dbReference type="InterPro" id="IPR055957">
    <property type="entry name" value="DUF7535"/>
</dbReference>
<organism evidence="2 3">
    <name type="scientific">Natribaculum luteum</name>
    <dbReference type="NCBI Taxonomy" id="1586232"/>
    <lineage>
        <taxon>Archaea</taxon>
        <taxon>Methanobacteriati</taxon>
        <taxon>Methanobacteriota</taxon>
        <taxon>Stenosarchaea group</taxon>
        <taxon>Halobacteria</taxon>
        <taxon>Halobacteriales</taxon>
        <taxon>Natrialbaceae</taxon>
        <taxon>Natribaculum</taxon>
    </lineage>
</organism>
<dbReference type="Proteomes" id="UP001595821">
    <property type="component" value="Unassembled WGS sequence"/>
</dbReference>
<feature type="transmembrane region" description="Helical" evidence="1">
    <location>
        <begin position="34"/>
        <end position="60"/>
    </location>
</feature>
<evidence type="ECO:0008006" key="4">
    <source>
        <dbReference type="Google" id="ProtNLM"/>
    </source>
</evidence>
<name>A0ABD5NYM5_9EURY</name>
<keyword evidence="1" id="KW-0472">Membrane</keyword>
<dbReference type="RefSeq" id="WP_246974368.1">
    <property type="nucleotide sequence ID" value="NZ_CP095397.1"/>
</dbReference>
<dbReference type="GeneID" id="71853776"/>
<dbReference type="EMBL" id="JBHSDJ010000029">
    <property type="protein sequence ID" value="MFC4247136.1"/>
    <property type="molecule type" value="Genomic_DNA"/>
</dbReference>
<evidence type="ECO:0000313" key="2">
    <source>
        <dbReference type="EMBL" id="MFC4247136.1"/>
    </source>
</evidence>
<proteinExistence type="predicted"/>
<gene>
    <name evidence="2" type="ORF">ACFOZ7_09010</name>
</gene>
<accession>A0ABD5NYM5</accession>
<keyword evidence="1" id="KW-0812">Transmembrane</keyword>
<dbReference type="Pfam" id="PF24379">
    <property type="entry name" value="DUF7535"/>
    <property type="match status" value="1"/>
</dbReference>
<evidence type="ECO:0000256" key="1">
    <source>
        <dbReference type="SAM" id="Phobius"/>
    </source>
</evidence>
<evidence type="ECO:0000313" key="3">
    <source>
        <dbReference type="Proteomes" id="UP001595821"/>
    </source>
</evidence>
<reference evidence="2 3" key="1">
    <citation type="journal article" date="2014" name="Int. J. Syst. Evol. Microbiol.">
        <title>Complete genome sequence of Corynebacterium casei LMG S-19264T (=DSM 44701T), isolated from a smear-ripened cheese.</title>
        <authorList>
            <consortium name="US DOE Joint Genome Institute (JGI-PGF)"/>
            <person name="Walter F."/>
            <person name="Albersmeier A."/>
            <person name="Kalinowski J."/>
            <person name="Ruckert C."/>
        </authorList>
    </citation>
    <scope>NUCLEOTIDE SEQUENCE [LARGE SCALE GENOMIC DNA]</scope>
    <source>
        <strain evidence="2 3">IBRC-M 10912</strain>
    </source>
</reference>